<protein>
    <submittedName>
        <fullName evidence="1">Uncharacterized protein</fullName>
    </submittedName>
</protein>
<proteinExistence type="predicted"/>
<sequence length="286" mass="33499">MSQHKAQQGFLTFALNTADVDYLRLAYLQALNIKATQHNAQVAVVVDSQTKELLNDSHHSIFDYIIDLARDDSSLASSWRLDNEWQAFWLTPFKETIKVESDLLFTRSIDHWWDTFRLRDVVLSHGCRDYQQNTSTSRKYRQVFNDNHLPDVYNGLMYFRFTKTAKDFFTYARQIYENWDTVKNTIKNCRDEQATTDVVFALAAQLVGPELCTIPSADFINFTHMKPAHNNFDEDLTFQQAFVAEFDRGMIRVNGINQLQPFHYYDKTFATDDMIEYYGPRILKST</sequence>
<organism evidence="1">
    <name type="scientific">uncultured Caudovirales phage</name>
    <dbReference type="NCBI Taxonomy" id="2100421"/>
    <lineage>
        <taxon>Viruses</taxon>
        <taxon>Duplodnaviria</taxon>
        <taxon>Heunggongvirae</taxon>
        <taxon>Uroviricota</taxon>
        <taxon>Caudoviricetes</taxon>
        <taxon>Peduoviridae</taxon>
        <taxon>Maltschvirus</taxon>
        <taxon>Maltschvirus maltsch</taxon>
    </lineage>
</organism>
<dbReference type="EMBL" id="LR798243">
    <property type="protein sequence ID" value="CAB5214302.1"/>
    <property type="molecule type" value="Genomic_DNA"/>
</dbReference>
<evidence type="ECO:0000313" key="1">
    <source>
        <dbReference type="EMBL" id="CAB5214302.1"/>
    </source>
</evidence>
<name>A0A6J7WH55_9CAUD</name>
<gene>
    <name evidence="1" type="ORF">UFOVP190_47</name>
</gene>
<reference evidence="1" key="1">
    <citation type="submission" date="2020-05" db="EMBL/GenBank/DDBJ databases">
        <authorList>
            <person name="Chiriac C."/>
            <person name="Salcher M."/>
            <person name="Ghai R."/>
            <person name="Kavagutti S V."/>
        </authorList>
    </citation>
    <scope>NUCLEOTIDE SEQUENCE</scope>
</reference>
<accession>A0A6J7WH55</accession>